<comment type="caution">
    <text evidence="2">The sequence shown here is derived from an EMBL/GenBank/DDBJ whole genome shotgun (WGS) entry which is preliminary data.</text>
</comment>
<protein>
    <submittedName>
        <fullName evidence="2">Uncharacterized protein</fullName>
    </submittedName>
</protein>
<keyword evidence="3" id="KW-1185">Reference proteome</keyword>
<reference evidence="2" key="2">
    <citation type="submission" date="2021-09" db="EMBL/GenBank/DDBJ databases">
        <authorList>
            <person name="Jia N."/>
            <person name="Wang J."/>
            <person name="Shi W."/>
            <person name="Du L."/>
            <person name="Sun Y."/>
            <person name="Zhan W."/>
            <person name="Jiang J."/>
            <person name="Wang Q."/>
            <person name="Zhang B."/>
            <person name="Ji P."/>
            <person name="Sakyi L.B."/>
            <person name="Cui X."/>
            <person name="Yuan T."/>
            <person name="Jiang B."/>
            <person name="Yang W."/>
            <person name="Lam T.T.-Y."/>
            <person name="Chang Q."/>
            <person name="Ding S."/>
            <person name="Wang X."/>
            <person name="Zhu J."/>
            <person name="Ruan X."/>
            <person name="Zhao L."/>
            <person name="Wei J."/>
            <person name="Que T."/>
            <person name="Du C."/>
            <person name="Cheng J."/>
            <person name="Dai P."/>
            <person name="Han X."/>
            <person name="Huang E."/>
            <person name="Gao Y."/>
            <person name="Liu J."/>
            <person name="Shao H."/>
            <person name="Ye R."/>
            <person name="Li L."/>
            <person name="Wei W."/>
            <person name="Wang X."/>
            <person name="Wang C."/>
            <person name="Huo Q."/>
            <person name="Li W."/>
            <person name="Guo W."/>
            <person name="Chen H."/>
            <person name="Chen S."/>
            <person name="Zhou L."/>
            <person name="Zhou L."/>
            <person name="Ni X."/>
            <person name="Tian J."/>
            <person name="Zhou Y."/>
            <person name="Sheng Y."/>
            <person name="Liu T."/>
            <person name="Pan Y."/>
            <person name="Xia L."/>
            <person name="Li J."/>
            <person name="Zhao F."/>
            <person name="Cao W."/>
        </authorList>
    </citation>
    <scope>NUCLEOTIDE SEQUENCE</scope>
    <source>
        <strain evidence="2">Rsan-2018</strain>
        <tissue evidence="2">Larvae</tissue>
    </source>
</reference>
<feature type="region of interest" description="Disordered" evidence="1">
    <location>
        <begin position="66"/>
        <end position="103"/>
    </location>
</feature>
<evidence type="ECO:0000313" key="2">
    <source>
        <dbReference type="EMBL" id="KAH7947783.1"/>
    </source>
</evidence>
<dbReference type="VEuPathDB" id="VectorBase:RSAN_054513"/>
<organism evidence="2 3">
    <name type="scientific">Rhipicephalus sanguineus</name>
    <name type="common">Brown dog tick</name>
    <name type="synonym">Ixodes sanguineus</name>
    <dbReference type="NCBI Taxonomy" id="34632"/>
    <lineage>
        <taxon>Eukaryota</taxon>
        <taxon>Metazoa</taxon>
        <taxon>Ecdysozoa</taxon>
        <taxon>Arthropoda</taxon>
        <taxon>Chelicerata</taxon>
        <taxon>Arachnida</taxon>
        <taxon>Acari</taxon>
        <taxon>Parasitiformes</taxon>
        <taxon>Ixodida</taxon>
        <taxon>Ixodoidea</taxon>
        <taxon>Ixodidae</taxon>
        <taxon>Rhipicephalinae</taxon>
        <taxon>Rhipicephalus</taxon>
        <taxon>Rhipicephalus</taxon>
    </lineage>
</organism>
<feature type="region of interest" description="Disordered" evidence="1">
    <location>
        <begin position="127"/>
        <end position="252"/>
    </location>
</feature>
<name>A0A9D4PPA0_RHISA</name>
<feature type="compositionally biased region" description="Basic and acidic residues" evidence="1">
    <location>
        <begin position="127"/>
        <end position="141"/>
    </location>
</feature>
<proteinExistence type="predicted"/>
<dbReference type="Proteomes" id="UP000821837">
    <property type="component" value="Chromosome 6"/>
</dbReference>
<gene>
    <name evidence="2" type="ORF">HPB52_015839</name>
</gene>
<dbReference type="AlphaFoldDB" id="A0A9D4PPA0"/>
<sequence length="328" mass="37445">MRLQPTTKIGDFTYILEDHIGDQYCWRCKYVQCKGKCRTNRDGRLVLGPSQHTCLQLADSVKVSGGLQGGQIDNEATTQSIPESFMRQQHEEERDEPEEKKPNLLQLAEQKKLEGNKIIVSTIVKSEPRSPPEVFVKRERSLNSSPERAASDAMASTYDWDRDHKRRGPLQPLKTAREEYLHMVSESEDEDATEDERSGANASGREVQVDAEQTFPNASADAKDKATRSHRPETTDCEGSSDDYDEEDDEEHRITNRSVCEETNMSQSPHARCAQVLQMTDESCEREMRISLFRQMCELLNAETELAKQRRRNAVIRGRLLARRLADL</sequence>
<dbReference type="EMBL" id="JABSTV010001252">
    <property type="protein sequence ID" value="KAH7947783.1"/>
    <property type="molecule type" value="Genomic_DNA"/>
</dbReference>
<evidence type="ECO:0000256" key="1">
    <source>
        <dbReference type="SAM" id="MobiDB-lite"/>
    </source>
</evidence>
<evidence type="ECO:0000313" key="3">
    <source>
        <dbReference type="Proteomes" id="UP000821837"/>
    </source>
</evidence>
<accession>A0A9D4PPA0</accession>
<feature type="compositionally biased region" description="Basic and acidic residues" evidence="1">
    <location>
        <begin position="221"/>
        <end position="234"/>
    </location>
</feature>
<reference evidence="2" key="1">
    <citation type="journal article" date="2020" name="Cell">
        <title>Large-Scale Comparative Analyses of Tick Genomes Elucidate Their Genetic Diversity and Vector Capacities.</title>
        <authorList>
            <consortium name="Tick Genome and Microbiome Consortium (TIGMIC)"/>
            <person name="Jia N."/>
            <person name="Wang J."/>
            <person name="Shi W."/>
            <person name="Du L."/>
            <person name="Sun Y."/>
            <person name="Zhan W."/>
            <person name="Jiang J.F."/>
            <person name="Wang Q."/>
            <person name="Zhang B."/>
            <person name="Ji P."/>
            <person name="Bell-Sakyi L."/>
            <person name="Cui X.M."/>
            <person name="Yuan T.T."/>
            <person name="Jiang B.G."/>
            <person name="Yang W.F."/>
            <person name="Lam T.T."/>
            <person name="Chang Q.C."/>
            <person name="Ding S.J."/>
            <person name="Wang X.J."/>
            <person name="Zhu J.G."/>
            <person name="Ruan X.D."/>
            <person name="Zhao L."/>
            <person name="Wei J.T."/>
            <person name="Ye R.Z."/>
            <person name="Que T.C."/>
            <person name="Du C.H."/>
            <person name="Zhou Y.H."/>
            <person name="Cheng J.X."/>
            <person name="Dai P.F."/>
            <person name="Guo W.B."/>
            <person name="Han X.H."/>
            <person name="Huang E.J."/>
            <person name="Li L.F."/>
            <person name="Wei W."/>
            <person name="Gao Y.C."/>
            <person name="Liu J.Z."/>
            <person name="Shao H.Z."/>
            <person name="Wang X."/>
            <person name="Wang C.C."/>
            <person name="Yang T.C."/>
            <person name="Huo Q.B."/>
            <person name="Li W."/>
            <person name="Chen H.Y."/>
            <person name="Chen S.E."/>
            <person name="Zhou L.G."/>
            <person name="Ni X.B."/>
            <person name="Tian J.H."/>
            <person name="Sheng Y."/>
            <person name="Liu T."/>
            <person name="Pan Y.S."/>
            <person name="Xia L.Y."/>
            <person name="Li J."/>
            <person name="Zhao F."/>
            <person name="Cao W.C."/>
        </authorList>
    </citation>
    <scope>NUCLEOTIDE SEQUENCE</scope>
    <source>
        <strain evidence="2">Rsan-2018</strain>
    </source>
</reference>
<feature type="compositionally biased region" description="Basic and acidic residues" evidence="1">
    <location>
        <begin position="88"/>
        <end position="102"/>
    </location>
</feature>
<feature type="compositionally biased region" description="Acidic residues" evidence="1">
    <location>
        <begin position="235"/>
        <end position="250"/>
    </location>
</feature>